<dbReference type="InterPro" id="IPR050858">
    <property type="entry name" value="Mal-CoA-ACP_Trans/PKS_FabD"/>
</dbReference>
<dbReference type="SMART" id="SM00827">
    <property type="entry name" value="PKS_AT"/>
    <property type="match status" value="1"/>
</dbReference>
<dbReference type="PANTHER" id="PTHR42681:SF1">
    <property type="entry name" value="MALONYL-COA-ACYL CARRIER PROTEIN TRANSACYLASE, MITOCHONDRIAL"/>
    <property type="match status" value="1"/>
</dbReference>
<evidence type="ECO:0000259" key="5">
    <source>
        <dbReference type="SMART" id="SM00827"/>
    </source>
</evidence>
<evidence type="ECO:0000256" key="2">
    <source>
        <dbReference type="ARBA" id="ARBA00022679"/>
    </source>
</evidence>
<dbReference type="NCBIfam" id="TIGR02814">
    <property type="entry name" value="pfaD_fam"/>
    <property type="match status" value="1"/>
</dbReference>
<sequence length="776" mass="83418">MQAWVFPGQGAQRRGMGADVLDRFPDLVAQADRELGLPVRDLLLRDPDDLLRQTRYAQPALFVVGALTFLDAREREPLPAYFAGHSLGEYAALFAAGVFDFAAGLRMVRRRGELMGEASGGGMLAVLGLDAGRVAELAAEHAPDVDPANVNAPDQVVLSGPRDSLGALAPVLTALPGVRCVPLNVSAAFHSRYMAGAAEEFRRVVEAETFADPVVPVVANVTGEPYAPGRVAALLAEQIVRPVQWARTVDHLRRAGVDELRELGPGTVLTGLWRKALERPLPPPPVPPVAPVPATPVPVAPLPPTPAPVAPGLRPEDLGSAEFRADYGLRYAYLAGSMYHGISSVELVLRMARAGLMGFFGAGGLREHVVEEAVARLSRELGRGGRFGVNLLHGLDDDAREHALVSLCLRHDVRHVEAAGYAAVTAPVVRFRFSGAHHDEHGNAVAVRHVLAKVSRPEVAAAFMGPPPRSLLDDLVARGHLTRAEAAAAIRLPVAGDVCVESDSAGHTDGGVALTLLPAMCRLRDEVMAEQRYARRVRVGAAGGLGSPEAVAAVFLLGAEFVVTGSINQCTPEAGVSDDVKDLLAGLDVQDTAYAPAGDMFELGARVQVARRGTLFAARATRLYELYRRHGSLEELDAATVASLESRFFRRPLAEVWRTTEEYLRRERPADLERALRDPKARMAQVFRAYFVDGTRAALRGGPGERVNAQVHTGPAMGSFNRYLKGTELAHWRKRHVDVLASRLMEDAVSVFAPWLRVMAGGDMLKSELGSHRVDA</sequence>
<evidence type="ECO:0000313" key="6">
    <source>
        <dbReference type="EMBL" id="MDR6594690.1"/>
    </source>
</evidence>
<keyword evidence="2" id="KW-0808">Transferase</keyword>
<evidence type="ECO:0000256" key="1">
    <source>
        <dbReference type="ARBA" id="ARBA00013258"/>
    </source>
</evidence>
<dbReference type="SUPFAM" id="SSF52151">
    <property type="entry name" value="FabD/lysophospholipase-like"/>
    <property type="match status" value="1"/>
</dbReference>
<dbReference type="Gene3D" id="3.30.70.250">
    <property type="entry name" value="Malonyl-CoA ACP transacylase, ACP-binding"/>
    <property type="match status" value="1"/>
</dbReference>
<dbReference type="InterPro" id="IPR016036">
    <property type="entry name" value="Malonyl_transacylase_ACP-bd"/>
</dbReference>
<comment type="catalytic activity">
    <reaction evidence="4">
        <text>holo-[ACP] + malonyl-CoA = malonyl-[ACP] + CoA</text>
        <dbReference type="Rhea" id="RHEA:41792"/>
        <dbReference type="Rhea" id="RHEA-COMP:9623"/>
        <dbReference type="Rhea" id="RHEA-COMP:9685"/>
        <dbReference type="ChEBI" id="CHEBI:57287"/>
        <dbReference type="ChEBI" id="CHEBI:57384"/>
        <dbReference type="ChEBI" id="CHEBI:64479"/>
        <dbReference type="ChEBI" id="CHEBI:78449"/>
        <dbReference type="EC" id="2.3.1.39"/>
    </reaction>
</comment>
<keyword evidence="3" id="KW-0012">Acyltransferase</keyword>
<dbReference type="Gene3D" id="3.40.366.10">
    <property type="entry name" value="Malonyl-Coenzyme A Acyl Carrier Protein, domain 2"/>
    <property type="match status" value="1"/>
</dbReference>
<dbReference type="InterPro" id="IPR013785">
    <property type="entry name" value="Aldolase_TIM"/>
</dbReference>
<proteinExistence type="predicted"/>
<accession>A0ABU1PVM9</accession>
<protein>
    <recommendedName>
        <fullName evidence="1">[acyl-carrier-protein] S-malonyltransferase</fullName>
        <ecNumber evidence="1">2.3.1.39</ecNumber>
    </recommendedName>
</protein>
<dbReference type="Proteomes" id="UP001268819">
    <property type="component" value="Unassembled WGS sequence"/>
</dbReference>
<dbReference type="InterPro" id="IPR014043">
    <property type="entry name" value="Acyl_transferase_dom"/>
</dbReference>
<dbReference type="InterPro" id="IPR049489">
    <property type="entry name" value="FabD-like_helical_ins"/>
</dbReference>
<reference evidence="6 7" key="1">
    <citation type="submission" date="2023-07" db="EMBL/GenBank/DDBJ databases">
        <title>Sequencing the genomes of 1000 actinobacteria strains.</title>
        <authorList>
            <person name="Klenk H.-P."/>
        </authorList>
    </citation>
    <scope>NUCLEOTIDE SEQUENCE [LARGE SCALE GENOMIC DNA]</scope>
    <source>
        <strain evidence="6 7">DSM 43749</strain>
    </source>
</reference>
<evidence type="ECO:0000256" key="3">
    <source>
        <dbReference type="ARBA" id="ARBA00023315"/>
    </source>
</evidence>
<gene>
    <name evidence="6" type="ORF">J2S66_003074</name>
</gene>
<dbReference type="Gene3D" id="3.20.20.70">
    <property type="entry name" value="Aldolase class I"/>
    <property type="match status" value="1"/>
</dbReference>
<dbReference type="Pfam" id="PF21607">
    <property type="entry name" value="FabD_helical_ins"/>
    <property type="match status" value="1"/>
</dbReference>
<dbReference type="InterPro" id="IPR014179">
    <property type="entry name" value="PfaD-like_TIM-barrel"/>
</dbReference>
<dbReference type="NCBIfam" id="TIGR00128">
    <property type="entry name" value="fabD"/>
    <property type="match status" value="1"/>
</dbReference>
<comment type="caution">
    <text evidence="6">The sequence shown here is derived from an EMBL/GenBank/DDBJ whole genome shotgun (WGS) entry which is preliminary data.</text>
</comment>
<dbReference type="PANTHER" id="PTHR42681">
    <property type="entry name" value="MALONYL-COA-ACYL CARRIER PROTEIN TRANSACYLASE, MITOCHONDRIAL"/>
    <property type="match status" value="1"/>
</dbReference>
<evidence type="ECO:0000256" key="4">
    <source>
        <dbReference type="ARBA" id="ARBA00048462"/>
    </source>
</evidence>
<organism evidence="6 7">
    <name type="scientific">Saccharothrix longispora</name>
    <dbReference type="NCBI Taxonomy" id="33920"/>
    <lineage>
        <taxon>Bacteria</taxon>
        <taxon>Bacillati</taxon>
        <taxon>Actinomycetota</taxon>
        <taxon>Actinomycetes</taxon>
        <taxon>Pseudonocardiales</taxon>
        <taxon>Pseudonocardiaceae</taxon>
        <taxon>Saccharothrix</taxon>
    </lineage>
</organism>
<keyword evidence="7" id="KW-1185">Reference proteome</keyword>
<dbReference type="InterPro" id="IPR004410">
    <property type="entry name" value="Malonyl_CoA-ACP_transAc_FabD"/>
</dbReference>
<feature type="domain" description="Malonyl-CoA:ACP transacylase (MAT)" evidence="5">
    <location>
        <begin position="5"/>
        <end position="317"/>
    </location>
</feature>
<dbReference type="RefSeq" id="WP_310307709.1">
    <property type="nucleotide sequence ID" value="NZ_BAAAXB010000001.1"/>
</dbReference>
<name>A0ABU1PVM9_9PSEU</name>
<dbReference type="SUPFAM" id="SSF51412">
    <property type="entry name" value="Inosine monophosphate dehydrogenase (IMPDH)"/>
    <property type="match status" value="1"/>
</dbReference>
<dbReference type="InterPro" id="IPR016035">
    <property type="entry name" value="Acyl_Trfase/lysoPLipase"/>
</dbReference>
<dbReference type="SUPFAM" id="SSF55048">
    <property type="entry name" value="Probable ACP-binding domain of malonyl-CoA ACP transacylase"/>
    <property type="match status" value="1"/>
</dbReference>
<dbReference type="InterPro" id="IPR001227">
    <property type="entry name" value="Ac_transferase_dom_sf"/>
</dbReference>
<dbReference type="EMBL" id="JAVDSG010000001">
    <property type="protein sequence ID" value="MDR6594690.1"/>
    <property type="molecule type" value="Genomic_DNA"/>
</dbReference>
<dbReference type="EC" id="2.3.1.39" evidence="1"/>
<evidence type="ECO:0000313" key="7">
    <source>
        <dbReference type="Proteomes" id="UP001268819"/>
    </source>
</evidence>
<dbReference type="Pfam" id="PF00698">
    <property type="entry name" value="Acyl_transf_1"/>
    <property type="match status" value="1"/>
</dbReference>